<dbReference type="EMBL" id="JALNTZ010000008">
    <property type="protein sequence ID" value="KAJ3643767.1"/>
    <property type="molecule type" value="Genomic_DNA"/>
</dbReference>
<dbReference type="Gene3D" id="3.20.20.80">
    <property type="entry name" value="Glycosidases"/>
    <property type="match status" value="1"/>
</dbReference>
<reference evidence="3" key="1">
    <citation type="journal article" date="2023" name="G3 (Bethesda)">
        <title>Whole genome assemblies of Zophobas morio and Tenebrio molitor.</title>
        <authorList>
            <person name="Kaur S."/>
            <person name="Stinson S.A."/>
            <person name="diCenzo G.C."/>
        </authorList>
    </citation>
    <scope>NUCLEOTIDE SEQUENCE</scope>
    <source>
        <strain evidence="3">QUZm001</strain>
    </source>
</reference>
<dbReference type="GO" id="GO:0005975">
    <property type="term" value="P:carbohydrate metabolic process"/>
    <property type="evidence" value="ECO:0007669"/>
    <property type="project" value="InterPro"/>
</dbReference>
<evidence type="ECO:0000313" key="3">
    <source>
        <dbReference type="EMBL" id="KAJ3643767.1"/>
    </source>
</evidence>
<keyword evidence="1" id="KW-0812">Transmembrane</keyword>
<evidence type="ECO:0000259" key="2">
    <source>
        <dbReference type="SMART" id="SM00642"/>
    </source>
</evidence>
<dbReference type="SUPFAM" id="SSF51445">
    <property type="entry name" value="(Trans)glycosidases"/>
    <property type="match status" value="1"/>
</dbReference>
<proteinExistence type="predicted"/>
<dbReference type="InterPro" id="IPR006047">
    <property type="entry name" value="GH13_cat_dom"/>
</dbReference>
<dbReference type="Pfam" id="PF00128">
    <property type="entry name" value="Alpha-amylase"/>
    <property type="match status" value="1"/>
</dbReference>
<dbReference type="AlphaFoldDB" id="A0AA38HWB1"/>
<dbReference type="CDD" id="cd00551">
    <property type="entry name" value="AmyAc_family"/>
    <property type="match status" value="1"/>
</dbReference>
<feature type="transmembrane region" description="Helical" evidence="1">
    <location>
        <begin position="148"/>
        <end position="168"/>
    </location>
</feature>
<feature type="domain" description="Glycosyl hydrolase family 13 catalytic" evidence="2">
    <location>
        <begin position="189"/>
        <end position="524"/>
    </location>
</feature>
<accession>A0AA38HWB1</accession>
<keyword evidence="1" id="KW-1133">Transmembrane helix</keyword>
<name>A0AA38HWB1_9CUCU</name>
<protein>
    <recommendedName>
        <fullName evidence="2">Glycosyl hydrolase family 13 catalytic domain-containing protein</fullName>
    </recommendedName>
</protein>
<dbReference type="PANTHER" id="PTHR10357">
    <property type="entry name" value="ALPHA-AMYLASE FAMILY MEMBER"/>
    <property type="match status" value="1"/>
</dbReference>
<gene>
    <name evidence="3" type="ORF">Zmor_026456</name>
</gene>
<dbReference type="PANTHER" id="PTHR10357:SF225">
    <property type="entry name" value="MALTASE 1-LIKE PROTEIN"/>
    <property type="match status" value="1"/>
</dbReference>
<dbReference type="SMART" id="SM00642">
    <property type="entry name" value="Aamy"/>
    <property type="match status" value="1"/>
</dbReference>
<keyword evidence="1" id="KW-0472">Membrane</keyword>
<organism evidence="3 4">
    <name type="scientific">Zophobas morio</name>
    <dbReference type="NCBI Taxonomy" id="2755281"/>
    <lineage>
        <taxon>Eukaryota</taxon>
        <taxon>Metazoa</taxon>
        <taxon>Ecdysozoa</taxon>
        <taxon>Arthropoda</taxon>
        <taxon>Hexapoda</taxon>
        <taxon>Insecta</taxon>
        <taxon>Pterygota</taxon>
        <taxon>Neoptera</taxon>
        <taxon>Endopterygota</taxon>
        <taxon>Coleoptera</taxon>
        <taxon>Polyphaga</taxon>
        <taxon>Cucujiformia</taxon>
        <taxon>Tenebrionidae</taxon>
        <taxon>Zophobas</taxon>
    </lineage>
</organism>
<sequence length="622" mass="70312">MDGFLQVNNSSSNLPSSPSNSFIADEVASICPLITPSPPTNDLINPLPEPSQPSYTIGDELATILQKHVQDDDKCTGDSASSSSSALAEPACTQLLNHRNNTYHHITKDEHTATEETAGKVQPLQLTFRNPPENYFFMSWNWPLIRKFSLGMFLSGLVAMVGLVVMMISTLPKTCDPYTEWYQGKVFYEIFPASFYASNKNHEYGDLKGIALKTEYFQSLGVRAIRLNSIFKTYNYPEDYKNVTTLMEIAPQLGTIDDFQKLIKNYLEPKNISLILDLPVFPIMKQLKATTKRDFNNTKENSPEPNIKKPHLDLIEEALLLWTSKGVSGFYLKEMEFFTDDPNLVQSLRRWKKIIGPERIFIVSEAFITSTGKIMNTVLNNVDLVDVRLEIEKGLSAVTKQIEFVQNGTLFSKRGLPWVHWNLGDDSSANRLSNVLPYGNATLGATLLQLMLPGTPSVFYGNEIGLQRVADSKGDRKDQQHLHHLTFMPWDEKKQHKVLPWMYSEKTNLNFDQAKSVAQMVNLRLKSPAIFFNSIYKEGDNKANSEVIYSRDNLLVIQRWYPRRKSYVVVSNLGNSTVTQDLSTLLYSGTVVIGPRTDSKSESISFKNISLWPGESVVIELM</sequence>
<evidence type="ECO:0000313" key="4">
    <source>
        <dbReference type="Proteomes" id="UP001168821"/>
    </source>
</evidence>
<dbReference type="Proteomes" id="UP001168821">
    <property type="component" value="Unassembled WGS sequence"/>
</dbReference>
<evidence type="ECO:0000256" key="1">
    <source>
        <dbReference type="SAM" id="Phobius"/>
    </source>
</evidence>
<comment type="caution">
    <text evidence="3">The sequence shown here is derived from an EMBL/GenBank/DDBJ whole genome shotgun (WGS) entry which is preliminary data.</text>
</comment>
<dbReference type="InterPro" id="IPR017853">
    <property type="entry name" value="GH"/>
</dbReference>
<keyword evidence="4" id="KW-1185">Reference proteome</keyword>